<comment type="catalytic activity">
    <reaction evidence="1">
        <text>Hydrolysis of terminal, non-reducing alpha-D-galactose residues in alpha-D-galactosides, including galactose oligosaccharides, galactomannans and galactolipids.</text>
        <dbReference type="EC" id="3.2.1.22"/>
    </reaction>
</comment>
<dbReference type="InterPro" id="IPR012334">
    <property type="entry name" value="Pectin_lyas_fold"/>
</dbReference>
<evidence type="ECO:0000313" key="11">
    <source>
        <dbReference type="Proteomes" id="UP000267268"/>
    </source>
</evidence>
<dbReference type="KEGG" id="fll:EI427_17300"/>
<dbReference type="InterPro" id="IPR011050">
    <property type="entry name" value="Pectin_lyase_fold/virulence"/>
</dbReference>
<dbReference type="InterPro" id="IPR039448">
    <property type="entry name" value="Beta_helix"/>
</dbReference>
<sequence length="633" mass="71882">MTTRSVLTTFGLGLLLTIVTTAVWSYTKEKDTVIFTTAIAEDATPTVLKRILEIETSPLKVIKFEKGTYHFYPEKGLEKFWHISNHNDVLIRTAFPIINRENITIDGQGSTFIFHGKMIPFLINQSKNITVKNVAVDWHETFHSEGEIIARNEEENTFDIQIPESYPYIIRNNQLIFIKEYYEHTIGQSILYDPERGGAIAFNTEAYTPVASYKKLSVTHNLNKIKYKYKADKRAPFLGKMLQENKITVKEIKPGRVRIYNHKNKKKDLPPVGYTIAMKGAQGKNRVAPAFHVTFTDGFNGYNVNVHHAGGMGLIAENSSDLILEKFNISPSKGRVVSTTADATHFVGCRGKIQLKNCLFSGQLDDGSNIHGTYQEVVDILGPNTIGVRMGHFQQQGFVIGREGDHIGLVRIQESFFPYEKDLTIKSIAYRSGRYQIVTFNQELPPTIKVGDLIENQDAYPEVLVENCTIKNNRARGLLLSVPRKTIVRNNYFHTEMEALLIPVESGHWFEAGNQKNLIVENNVFEDCQHSGFNRGVIRFDTDDDNRNIAFSNIKITKNTFKQFDNLILQVKNVDGLEFSENIITNSQTFPQLHKENPAFKVTASKNVNFRNNIYKGKAGKLIETDNKQVVFQ</sequence>
<evidence type="ECO:0000256" key="2">
    <source>
        <dbReference type="ARBA" id="ARBA00001271"/>
    </source>
</evidence>
<evidence type="ECO:0000256" key="4">
    <source>
        <dbReference type="ARBA" id="ARBA00022737"/>
    </source>
</evidence>
<feature type="domain" description="GLAA-B beta-barrel" evidence="8">
    <location>
        <begin position="144"/>
        <end position="274"/>
    </location>
</feature>
<protein>
    <submittedName>
        <fullName evidence="10">Right-handed parallel beta-helix repeat-containing protein</fullName>
    </submittedName>
</protein>
<dbReference type="AlphaFoldDB" id="A0A3S9P6R6"/>
<dbReference type="SUPFAM" id="SSF51126">
    <property type="entry name" value="Pectin lyase-like"/>
    <property type="match status" value="1"/>
</dbReference>
<reference evidence="10 11" key="1">
    <citation type="submission" date="2018-12" db="EMBL/GenBank/DDBJ databases">
        <title>Flammeovirga pectinis sp. nov., isolated from the gut of the Korean scallop, Patinopecten yessoensis.</title>
        <authorList>
            <person name="Bae J.-W."/>
            <person name="Jeong Y.-S."/>
            <person name="Kang W."/>
        </authorList>
    </citation>
    <scope>NUCLEOTIDE SEQUENCE [LARGE SCALE GENOMIC DNA]</scope>
    <source>
        <strain evidence="10 11">L12M1</strain>
    </source>
</reference>
<feature type="domain" description="GLAA-B beta-barrel" evidence="9">
    <location>
        <begin position="385"/>
        <end position="454"/>
    </location>
</feature>
<dbReference type="InterPro" id="IPR056441">
    <property type="entry name" value="Beta-barrel_GLAA-B_II"/>
</dbReference>
<evidence type="ECO:0000259" key="7">
    <source>
        <dbReference type="Pfam" id="PF13229"/>
    </source>
</evidence>
<comment type="catalytic activity">
    <reaction evidence="2">
        <text>Hydrolysis of terminal, non-reducing branched (1-&gt;3)-alpha-D-galactosidic residues, producing free D-galactose.</text>
        <dbReference type="EC" id="3.2.1.n1"/>
    </reaction>
</comment>
<evidence type="ECO:0000313" key="10">
    <source>
        <dbReference type="EMBL" id="AZQ63917.1"/>
    </source>
</evidence>
<evidence type="ECO:0000256" key="5">
    <source>
        <dbReference type="ARBA" id="ARBA00022801"/>
    </source>
</evidence>
<evidence type="ECO:0000256" key="1">
    <source>
        <dbReference type="ARBA" id="ARBA00001255"/>
    </source>
</evidence>
<dbReference type="GO" id="GO:0004557">
    <property type="term" value="F:alpha-galactosidase activity"/>
    <property type="evidence" value="ECO:0007669"/>
    <property type="project" value="UniProtKB-EC"/>
</dbReference>
<dbReference type="InterPro" id="IPR057275">
    <property type="entry name" value="Beta-barrel_GLAA-B_I"/>
</dbReference>
<dbReference type="Gene3D" id="2.160.20.10">
    <property type="entry name" value="Single-stranded right-handed beta-helix, Pectin lyase-like"/>
    <property type="match status" value="1"/>
</dbReference>
<keyword evidence="3" id="KW-0732">Signal</keyword>
<dbReference type="Pfam" id="PF23763">
    <property type="entry name" value="Beta-barrel_GLAA-B_I"/>
    <property type="match status" value="1"/>
</dbReference>
<keyword evidence="6" id="KW-0326">Glycosidase</keyword>
<evidence type="ECO:0000256" key="3">
    <source>
        <dbReference type="ARBA" id="ARBA00022729"/>
    </source>
</evidence>
<evidence type="ECO:0000259" key="9">
    <source>
        <dbReference type="Pfam" id="PF23764"/>
    </source>
</evidence>
<dbReference type="OrthoDB" id="9807299at2"/>
<evidence type="ECO:0000256" key="6">
    <source>
        <dbReference type="ARBA" id="ARBA00023295"/>
    </source>
</evidence>
<dbReference type="Pfam" id="PF23764">
    <property type="entry name" value="Beta-barrel_GLAA-B_II"/>
    <property type="match status" value="1"/>
</dbReference>
<organism evidence="10 11">
    <name type="scientific">Flammeovirga pectinis</name>
    <dbReference type="NCBI Taxonomy" id="2494373"/>
    <lineage>
        <taxon>Bacteria</taxon>
        <taxon>Pseudomonadati</taxon>
        <taxon>Bacteroidota</taxon>
        <taxon>Cytophagia</taxon>
        <taxon>Cytophagales</taxon>
        <taxon>Flammeovirgaceae</taxon>
        <taxon>Flammeovirga</taxon>
    </lineage>
</organism>
<feature type="domain" description="Right handed beta helix" evidence="7">
    <location>
        <begin position="463"/>
        <end position="613"/>
    </location>
</feature>
<name>A0A3S9P6R6_9BACT</name>
<gene>
    <name evidence="10" type="ORF">EI427_17300</name>
</gene>
<proteinExistence type="predicted"/>
<dbReference type="EMBL" id="CP034562">
    <property type="protein sequence ID" value="AZQ63917.1"/>
    <property type="molecule type" value="Genomic_DNA"/>
</dbReference>
<keyword evidence="4" id="KW-0677">Repeat</keyword>
<dbReference type="Pfam" id="PF13229">
    <property type="entry name" value="Beta_helix"/>
    <property type="match status" value="1"/>
</dbReference>
<keyword evidence="11" id="KW-1185">Reference proteome</keyword>
<accession>A0A3S9P6R6</accession>
<dbReference type="Proteomes" id="UP000267268">
    <property type="component" value="Chromosome 1"/>
</dbReference>
<evidence type="ECO:0000259" key="8">
    <source>
        <dbReference type="Pfam" id="PF23763"/>
    </source>
</evidence>
<keyword evidence="5" id="KW-0378">Hydrolase</keyword>
<dbReference type="RefSeq" id="WP_126617097.1">
    <property type="nucleotide sequence ID" value="NZ_CP034562.1"/>
</dbReference>